<dbReference type="Proteomes" id="UP000207763">
    <property type="component" value="Segment"/>
</dbReference>
<dbReference type="GeneID" id="26630127"/>
<sequence>MSGKIKRPTGRQPLIPSVIEDLKRKGYNQSQIAGMHGVSRQAVSDMKIRYGGSVTLRQSVNEAWPWQTTNLHGKSTAYQRLRDHGEFMVTDGKGMSEGKIEKLKRWWKFLRDNDLVLEFDPNIAPYPGQKYGGFRYVPRVLEDEELLIRVNEHTTMTPKGEVIWSWPTDIETLLD</sequence>
<accession>A0A0F6SJH8</accession>
<name>A0A0F6SJH8_9CAUD</name>
<dbReference type="KEGG" id="vg:26630127"/>
<dbReference type="RefSeq" id="YP_009203137.1">
    <property type="nucleotide sequence ID" value="NC_028849.1"/>
</dbReference>
<gene>
    <name evidence="1" type="primary">78</name>
    <name evidence="1" type="ORF">SEA_LUCHADOR_78</name>
</gene>
<dbReference type="EMBL" id="KR080193">
    <property type="protein sequence ID" value="AKF14242.1"/>
    <property type="molecule type" value="Genomic_DNA"/>
</dbReference>
<dbReference type="OrthoDB" id="8945at10239"/>
<protein>
    <submittedName>
        <fullName evidence="1">Immunity repressor</fullName>
    </submittedName>
</protein>
<evidence type="ECO:0000313" key="2">
    <source>
        <dbReference type="Proteomes" id="UP000207763"/>
    </source>
</evidence>
<organism evidence="1 2">
    <name type="scientific">Mycobacterium phage Luchador</name>
    <dbReference type="NCBI Taxonomy" id="1647300"/>
    <lineage>
        <taxon>Viruses</taxon>
        <taxon>Duplodnaviria</taxon>
        <taxon>Heunggongvirae</taxon>
        <taxon>Uroviricota</taxon>
        <taxon>Caudoviricetes</taxon>
        <taxon>Luchadorvirus</taxon>
        <taxon>Luchadorvirus luchador</taxon>
        <taxon>Lucadorvirus luchador</taxon>
    </lineage>
</organism>
<reference evidence="1 2" key="1">
    <citation type="journal article" date="2015" name="Genome Announc.">
        <title>Genome Sequences of Mycobacteriophages Luchador and Nerujay.</title>
        <authorList>
            <person name="Pope W.H."/>
            <person name="Ahmed T."/>
            <person name="Drobitch M.K."/>
            <person name="Early D.R."/>
            <person name="Eljamri S."/>
            <person name="Kasturiarachi N.S."/>
            <person name="Klonicki E.F."/>
            <person name="Manjooran D.T."/>
            <person name="Ni Chochlain A.N."/>
            <person name="Puglionesi A.O."/>
            <person name="Rajakumar V."/>
            <person name="Shindle K.A."/>
            <person name="Tran M.T."/>
            <person name="Brown B.R."/>
            <person name="Churilla B.M."/>
            <person name="Cohen K.L."/>
            <person name="Wilkes K.E."/>
            <person name="Grubb S.R."/>
            <person name="Warner M.H."/>
            <person name="Bowman C.A."/>
            <person name="Russell D.A."/>
            <person name="Hatfull G.F."/>
        </authorList>
    </citation>
    <scope>NUCLEOTIDE SEQUENCE [LARGE SCALE GENOMIC DNA]</scope>
</reference>
<proteinExistence type="predicted"/>
<keyword evidence="2" id="KW-1185">Reference proteome</keyword>
<evidence type="ECO:0000313" key="1">
    <source>
        <dbReference type="EMBL" id="AKF14242.1"/>
    </source>
</evidence>